<comment type="similarity">
    <text evidence="1">Belongs to the AfsR/DnrI/RedD regulatory family.</text>
</comment>
<sequence>MAEDLRVALLGPVEIRVDGRVVPVPGATLRAVVARLALSPGRTVPVGELVDLLWPEGPPQGAGSNLQTYVSRIRRLVGRDRVVLEAGGYRLRVAPEDVDVGLASRWARRARESPPAAAASLLAEALGLWRGEPLGDVADRLAFAPDVARLVEWRAHLLADWLELRLSLEPVVDVLPELEHAARTHPLRERMQLLLMRGLHRDGRTADALAVADAYRRALADASGLDPGPEMTELAQRLRTEDGGAPRGRLPAAPVVRRRHAPPDRFVGRATELERLAEAVASPGLVTITGPGGIGKTRLLREFLDRRPDAEATVLVALGEVLASGDVATAVAAGLGLQAAPAGAAAAVAEVIGAQPLVLGLDNCEHVRAAAGRLAVLLLASCPQVRLVATSRQRLGVPGERVLRLAPLAPPEQVELFVDRATRLRGDFDAAAPTVEAVCALVDGLPLGVELAAGREAVFGVTGLRERLAGGLAVLEPTAGGDRSTALGATVEWSYRLLGPDARALFDRVVVCRGGFGPDALTFLAPHGNAEGALAELVEASMVVADHTADPPRFRVLETMRRAGLGHLDPTRREGAVEAHTQWMQAHVDTVRARQDERSPDAASLLRRERANLAEALARAVEQERWDVAGRLAVPLAVAVSDDPHLDLLEQLARLDGAPAAAADDDADAGAARCAVAAGGAAWLRGDTARGEQLLTSALQRLPHDHPDRWAGWWFRSMSRMYTGDAAAVESDVHELLAHPGAPDWVRATAICNAALIRLFTGDRTTAEAWLQAHTGLLAEVGEVDGFVAYTRGELAAETDPDAALGWFELAHHRNDERGDTFNREVAGVGRAAVLLRLGRLAEAGEALRELLGSLRRLGMWPQVWTTLRLAAELLVELDDPGRAAALLAAADRDPLAPAILGAHRERDDRLRRRIAASTDGPVPPPPAGRAEAVALAVSALAVRRSGGQPTAGGEQVPSKERAAPSRT</sequence>
<dbReference type="InterPro" id="IPR041664">
    <property type="entry name" value="AAA_16"/>
</dbReference>
<protein>
    <submittedName>
        <fullName evidence="8">DNA-binding SARP family transcriptional activator</fullName>
    </submittedName>
</protein>
<dbReference type="PANTHER" id="PTHR35807">
    <property type="entry name" value="TRANSCRIPTIONAL REGULATOR REDD-RELATED"/>
    <property type="match status" value="1"/>
</dbReference>
<evidence type="ECO:0000256" key="5">
    <source>
        <dbReference type="PROSITE-ProRule" id="PRU01091"/>
    </source>
</evidence>
<dbReference type="InterPro" id="IPR011990">
    <property type="entry name" value="TPR-like_helical_dom_sf"/>
</dbReference>
<evidence type="ECO:0000313" key="9">
    <source>
        <dbReference type="Proteomes" id="UP000245639"/>
    </source>
</evidence>
<dbReference type="Pfam" id="PF03704">
    <property type="entry name" value="BTAD"/>
    <property type="match status" value="1"/>
</dbReference>
<dbReference type="SUPFAM" id="SSF52540">
    <property type="entry name" value="P-loop containing nucleoside triphosphate hydrolases"/>
    <property type="match status" value="1"/>
</dbReference>
<dbReference type="RefSeq" id="WP_116710149.1">
    <property type="nucleotide sequence ID" value="NZ_QEKW01000013.1"/>
</dbReference>
<dbReference type="InterPro" id="IPR001867">
    <property type="entry name" value="OmpR/PhoB-type_DNA-bd"/>
</dbReference>
<reference evidence="8 9" key="1">
    <citation type="submission" date="2018-04" db="EMBL/GenBank/DDBJ databases">
        <title>Genomic Encyclopedia of Type Strains, Phase IV (KMG-IV): sequencing the most valuable type-strain genomes for metagenomic binning, comparative biology and taxonomic classification.</title>
        <authorList>
            <person name="Goeker M."/>
        </authorList>
    </citation>
    <scope>NUCLEOTIDE SEQUENCE [LARGE SCALE GENOMIC DNA]</scope>
    <source>
        <strain evidence="8 9">DSM 45771</strain>
    </source>
</reference>
<evidence type="ECO:0000256" key="3">
    <source>
        <dbReference type="ARBA" id="ARBA00023125"/>
    </source>
</evidence>
<keyword evidence="2" id="KW-0805">Transcription regulation</keyword>
<accession>A0A2U1F2K0</accession>
<dbReference type="PANTHER" id="PTHR35807:SF1">
    <property type="entry name" value="TRANSCRIPTIONAL REGULATOR REDD"/>
    <property type="match status" value="1"/>
</dbReference>
<evidence type="ECO:0000256" key="2">
    <source>
        <dbReference type="ARBA" id="ARBA00023015"/>
    </source>
</evidence>
<evidence type="ECO:0000256" key="1">
    <source>
        <dbReference type="ARBA" id="ARBA00005820"/>
    </source>
</evidence>
<feature type="compositionally biased region" description="Basic and acidic residues" evidence="6">
    <location>
        <begin position="958"/>
        <end position="968"/>
    </location>
</feature>
<dbReference type="InterPro" id="IPR036388">
    <property type="entry name" value="WH-like_DNA-bd_sf"/>
</dbReference>
<evidence type="ECO:0000256" key="4">
    <source>
        <dbReference type="ARBA" id="ARBA00023163"/>
    </source>
</evidence>
<dbReference type="EMBL" id="QEKW01000013">
    <property type="protein sequence ID" value="PVZ06401.1"/>
    <property type="molecule type" value="Genomic_DNA"/>
</dbReference>
<dbReference type="InterPro" id="IPR016032">
    <property type="entry name" value="Sig_transdc_resp-reg_C-effctor"/>
</dbReference>
<dbReference type="GO" id="GO:0003677">
    <property type="term" value="F:DNA binding"/>
    <property type="evidence" value="ECO:0007669"/>
    <property type="project" value="UniProtKB-UniRule"/>
</dbReference>
<feature type="region of interest" description="Disordered" evidence="6">
    <location>
        <begin position="945"/>
        <end position="968"/>
    </location>
</feature>
<feature type="DNA-binding region" description="OmpR/PhoB-type" evidence="5">
    <location>
        <begin position="1"/>
        <end position="93"/>
    </location>
</feature>
<keyword evidence="4" id="KW-0804">Transcription</keyword>
<dbReference type="AlphaFoldDB" id="A0A2U1F2K0"/>
<gene>
    <name evidence="8" type="ORF">C8D89_113139</name>
</gene>
<dbReference type="Gene3D" id="1.25.40.10">
    <property type="entry name" value="Tetratricopeptide repeat domain"/>
    <property type="match status" value="2"/>
</dbReference>
<dbReference type="SMART" id="SM00862">
    <property type="entry name" value="Trans_reg_C"/>
    <property type="match status" value="1"/>
</dbReference>
<dbReference type="Pfam" id="PF13191">
    <property type="entry name" value="AAA_16"/>
    <property type="match status" value="1"/>
</dbReference>
<dbReference type="SMART" id="SM01043">
    <property type="entry name" value="BTAD"/>
    <property type="match status" value="1"/>
</dbReference>
<comment type="caution">
    <text evidence="8">The sequence shown here is derived from an EMBL/GenBank/DDBJ whole genome shotgun (WGS) entry which is preliminary data.</text>
</comment>
<name>A0A2U1F2K0_9PSEU</name>
<evidence type="ECO:0000256" key="6">
    <source>
        <dbReference type="SAM" id="MobiDB-lite"/>
    </source>
</evidence>
<proteinExistence type="inferred from homology"/>
<organism evidence="8 9">
    <name type="scientific">Actinomycetospora cinnamomea</name>
    <dbReference type="NCBI Taxonomy" id="663609"/>
    <lineage>
        <taxon>Bacteria</taxon>
        <taxon>Bacillati</taxon>
        <taxon>Actinomycetota</taxon>
        <taxon>Actinomycetes</taxon>
        <taxon>Pseudonocardiales</taxon>
        <taxon>Pseudonocardiaceae</taxon>
        <taxon>Actinomycetospora</taxon>
    </lineage>
</organism>
<dbReference type="InterPro" id="IPR027417">
    <property type="entry name" value="P-loop_NTPase"/>
</dbReference>
<dbReference type="Gene3D" id="1.10.10.10">
    <property type="entry name" value="Winged helix-like DNA-binding domain superfamily/Winged helix DNA-binding domain"/>
    <property type="match status" value="1"/>
</dbReference>
<dbReference type="InterPro" id="IPR051677">
    <property type="entry name" value="AfsR-DnrI-RedD_regulator"/>
</dbReference>
<dbReference type="Gene3D" id="3.40.50.300">
    <property type="entry name" value="P-loop containing nucleotide triphosphate hydrolases"/>
    <property type="match status" value="1"/>
</dbReference>
<keyword evidence="3 5" id="KW-0238">DNA-binding</keyword>
<dbReference type="OrthoDB" id="9812579at2"/>
<evidence type="ECO:0000313" key="8">
    <source>
        <dbReference type="EMBL" id="PVZ06401.1"/>
    </source>
</evidence>
<dbReference type="GO" id="GO:0006355">
    <property type="term" value="P:regulation of DNA-templated transcription"/>
    <property type="evidence" value="ECO:0007669"/>
    <property type="project" value="InterPro"/>
</dbReference>
<evidence type="ECO:0000259" key="7">
    <source>
        <dbReference type="PROSITE" id="PS51755"/>
    </source>
</evidence>
<feature type="domain" description="OmpR/PhoB-type" evidence="7">
    <location>
        <begin position="1"/>
        <end position="93"/>
    </location>
</feature>
<dbReference type="PROSITE" id="PS51755">
    <property type="entry name" value="OMPR_PHOB"/>
    <property type="match status" value="1"/>
</dbReference>
<dbReference type="InterPro" id="IPR005158">
    <property type="entry name" value="BTAD"/>
</dbReference>
<dbReference type="SUPFAM" id="SSF48452">
    <property type="entry name" value="TPR-like"/>
    <property type="match status" value="2"/>
</dbReference>
<keyword evidence="9" id="KW-1185">Reference proteome</keyword>
<dbReference type="Proteomes" id="UP000245639">
    <property type="component" value="Unassembled WGS sequence"/>
</dbReference>
<dbReference type="GO" id="GO:0000160">
    <property type="term" value="P:phosphorelay signal transduction system"/>
    <property type="evidence" value="ECO:0007669"/>
    <property type="project" value="InterPro"/>
</dbReference>
<dbReference type="SUPFAM" id="SSF46894">
    <property type="entry name" value="C-terminal effector domain of the bipartite response regulators"/>
    <property type="match status" value="1"/>
</dbReference>